<gene>
    <name evidence="2" type="ORF">A45J_0162</name>
</gene>
<name>A0A5J4L4N4_9ZZZZ</name>
<dbReference type="AlphaFoldDB" id="A0A5J4L4N4"/>
<dbReference type="EMBL" id="BLAB01000001">
    <property type="protein sequence ID" value="GER92446.1"/>
    <property type="molecule type" value="Genomic_DNA"/>
</dbReference>
<accession>A0A5J4L4N4</accession>
<feature type="transmembrane region" description="Helical" evidence="1">
    <location>
        <begin position="122"/>
        <end position="139"/>
    </location>
</feature>
<evidence type="ECO:0000313" key="2">
    <source>
        <dbReference type="EMBL" id="GER92446.1"/>
    </source>
</evidence>
<proteinExistence type="predicted"/>
<comment type="caution">
    <text evidence="2">The sequence shown here is derived from an EMBL/GenBank/DDBJ whole genome shotgun (WGS) entry which is preliminary data.</text>
</comment>
<sequence length="145" mass="16158">MSKILYAIMLVLLIYSGAQAHSIHYQVENKGISARIFYSANDPASYSGYEIFGPGDKIPHQKGRTDKNGFVSFLPDRAGTWIIKVFGESDHGYHGAQIEVNVDEGMFMESFKKPLAATHTKLIIGIGLMGWIFGAMALFKRRKDI</sequence>
<keyword evidence="1" id="KW-0472">Membrane</keyword>
<reference evidence="2" key="1">
    <citation type="submission" date="2019-10" db="EMBL/GenBank/DDBJ databases">
        <title>Metagenomic sequencing of thiosulfate-disproportionating enrichment culture.</title>
        <authorList>
            <person name="Umezawa K."/>
            <person name="Kojima H."/>
            <person name="Fukui M."/>
        </authorList>
    </citation>
    <scope>NUCLEOTIDE SEQUENCE</scope>
    <source>
        <strain evidence="2">45J</strain>
    </source>
</reference>
<organism evidence="2">
    <name type="scientific">hot springs metagenome</name>
    <dbReference type="NCBI Taxonomy" id="433727"/>
    <lineage>
        <taxon>unclassified sequences</taxon>
        <taxon>metagenomes</taxon>
        <taxon>ecological metagenomes</taxon>
    </lineage>
</organism>
<keyword evidence="1" id="KW-1133">Transmembrane helix</keyword>
<evidence type="ECO:0000256" key="1">
    <source>
        <dbReference type="SAM" id="Phobius"/>
    </source>
</evidence>
<keyword evidence="1" id="KW-0812">Transmembrane</keyword>
<protein>
    <submittedName>
        <fullName evidence="2">Uncharacterized protein</fullName>
    </submittedName>
</protein>